<name>A0A1J3DVN2_NOCCA</name>
<evidence type="ECO:0000313" key="2">
    <source>
        <dbReference type="EMBL" id="JAU23993.1"/>
    </source>
</evidence>
<dbReference type="PANTHER" id="PTHR33914:SF2">
    <property type="entry name" value="OS02G0582100 PROTEIN"/>
    <property type="match status" value="1"/>
</dbReference>
<reference evidence="2" key="1">
    <citation type="submission" date="2016-07" db="EMBL/GenBank/DDBJ databases">
        <title>De novo transcriptome assembly of four accessions of the metal hyperaccumulator plant Noccaea caerulescens.</title>
        <authorList>
            <person name="Blande D."/>
            <person name="Halimaa P."/>
            <person name="Tervahauta A.I."/>
            <person name="Aarts M.G."/>
            <person name="Karenlampi S.O."/>
        </authorList>
    </citation>
    <scope>NUCLEOTIDE SEQUENCE</scope>
</reference>
<accession>A0A1J3DVN2</accession>
<feature type="compositionally biased region" description="Basic and acidic residues" evidence="1">
    <location>
        <begin position="136"/>
        <end position="146"/>
    </location>
</feature>
<organism evidence="2">
    <name type="scientific">Noccaea caerulescens</name>
    <name type="common">Alpine penny-cress</name>
    <name type="synonym">Thlaspi caerulescens</name>
    <dbReference type="NCBI Taxonomy" id="107243"/>
    <lineage>
        <taxon>Eukaryota</taxon>
        <taxon>Viridiplantae</taxon>
        <taxon>Streptophyta</taxon>
        <taxon>Embryophyta</taxon>
        <taxon>Tracheophyta</taxon>
        <taxon>Spermatophyta</taxon>
        <taxon>Magnoliopsida</taxon>
        <taxon>eudicotyledons</taxon>
        <taxon>Gunneridae</taxon>
        <taxon>Pentapetalae</taxon>
        <taxon>rosids</taxon>
        <taxon>malvids</taxon>
        <taxon>Brassicales</taxon>
        <taxon>Brassicaceae</taxon>
        <taxon>Coluteocarpeae</taxon>
        <taxon>Noccaea</taxon>
    </lineage>
</organism>
<evidence type="ECO:0008006" key="3">
    <source>
        <dbReference type="Google" id="ProtNLM"/>
    </source>
</evidence>
<dbReference type="InterPro" id="IPR040378">
    <property type="entry name" value="BASL"/>
</dbReference>
<evidence type="ECO:0000256" key="1">
    <source>
        <dbReference type="SAM" id="MobiDB-lite"/>
    </source>
</evidence>
<proteinExistence type="predicted"/>
<protein>
    <recommendedName>
        <fullName evidence="3">18S pre-ribosomal assembly protein gar2-like protein</fullName>
    </recommendedName>
</protein>
<sequence length="275" mass="30745">MNDIQGQTHEMFMDKNVTARELPEIVVCDYKELTYNVAKDVCVDEDTAKVNVNPLESKSSEESKFEECVDTKDSRKLCQDNVIVTEQDFGCEKSLPSDVVATSGSVCKEALTLGDIISMEESQNLPRNNINGSEESAARETEQEKTEELKADNLRYFSSEMAEPKNPLLNDVLEDSDDHQHLFSGNLQNRSGESTFSEGESGLAHITYSGTISVSGSNSVRSDGSTVSSRSFAFPILQSEWNSSPVRMAKAEKRPMQIRKKKGWRHYSLLLCCRF</sequence>
<dbReference type="AlphaFoldDB" id="A0A1J3DVN2"/>
<dbReference type="PANTHER" id="PTHR33914">
    <property type="entry name" value="18S PRE-RIBOSOMAL ASSEMBLY PROTEIN GAR2-LIKE PROTEIN"/>
    <property type="match status" value="1"/>
</dbReference>
<dbReference type="GO" id="GO:0009786">
    <property type="term" value="P:regulation of asymmetric cell division"/>
    <property type="evidence" value="ECO:0007669"/>
    <property type="project" value="InterPro"/>
</dbReference>
<feature type="region of interest" description="Disordered" evidence="1">
    <location>
        <begin position="125"/>
        <end position="146"/>
    </location>
</feature>
<gene>
    <name evidence="2" type="ORF">GA_TR16387_c0_g1_i1_g.52451</name>
</gene>
<dbReference type="EMBL" id="GEVI01008327">
    <property type="protein sequence ID" value="JAU23993.1"/>
    <property type="molecule type" value="Transcribed_RNA"/>
</dbReference>
<feature type="compositionally biased region" description="Polar residues" evidence="1">
    <location>
        <begin position="125"/>
        <end position="134"/>
    </location>
</feature>